<dbReference type="InterPro" id="IPR027417">
    <property type="entry name" value="P-loop_NTPase"/>
</dbReference>
<dbReference type="GO" id="GO:0006281">
    <property type="term" value="P:DNA repair"/>
    <property type="evidence" value="ECO:0007669"/>
    <property type="project" value="UniProtKB-KW"/>
</dbReference>
<dbReference type="Pfam" id="PF05970">
    <property type="entry name" value="PIF1"/>
    <property type="match status" value="1"/>
</dbReference>
<feature type="domain" description="DNA helicase Pif1-like 2B" evidence="3">
    <location>
        <begin position="804"/>
        <end position="850"/>
    </location>
</feature>
<keyword evidence="1" id="KW-0233">DNA recombination</keyword>
<dbReference type="Proteomes" id="UP001154282">
    <property type="component" value="Unassembled WGS sequence"/>
</dbReference>
<proteinExistence type="inferred from homology"/>
<accession>A0AAV0KKL6</accession>
<keyword evidence="5" id="KW-1185">Reference proteome</keyword>
<dbReference type="CDD" id="cd18809">
    <property type="entry name" value="SF1_C_RecD"/>
    <property type="match status" value="1"/>
</dbReference>
<organism evidence="4 5">
    <name type="scientific">Linum tenue</name>
    <dbReference type="NCBI Taxonomy" id="586396"/>
    <lineage>
        <taxon>Eukaryota</taxon>
        <taxon>Viridiplantae</taxon>
        <taxon>Streptophyta</taxon>
        <taxon>Embryophyta</taxon>
        <taxon>Tracheophyta</taxon>
        <taxon>Spermatophyta</taxon>
        <taxon>Magnoliopsida</taxon>
        <taxon>eudicotyledons</taxon>
        <taxon>Gunneridae</taxon>
        <taxon>Pentapetalae</taxon>
        <taxon>rosids</taxon>
        <taxon>fabids</taxon>
        <taxon>Malpighiales</taxon>
        <taxon>Linaceae</taxon>
        <taxon>Linum</taxon>
    </lineage>
</organism>
<keyword evidence="1" id="KW-0227">DNA damage</keyword>
<comment type="catalytic activity">
    <reaction evidence="1">
        <text>ATP + H2O = ADP + phosphate + H(+)</text>
        <dbReference type="Rhea" id="RHEA:13065"/>
        <dbReference type="ChEBI" id="CHEBI:15377"/>
        <dbReference type="ChEBI" id="CHEBI:15378"/>
        <dbReference type="ChEBI" id="CHEBI:30616"/>
        <dbReference type="ChEBI" id="CHEBI:43474"/>
        <dbReference type="ChEBI" id="CHEBI:456216"/>
        <dbReference type="EC" id="5.6.2.3"/>
    </reaction>
</comment>
<dbReference type="PANTHER" id="PTHR10492:SF57">
    <property type="entry name" value="ATP-DEPENDENT DNA HELICASE"/>
    <property type="match status" value="1"/>
</dbReference>
<dbReference type="Pfam" id="PF21530">
    <property type="entry name" value="Pif1_2B_dom"/>
    <property type="match status" value="1"/>
</dbReference>
<dbReference type="InterPro" id="IPR010285">
    <property type="entry name" value="DNA_helicase_pif1-like_DEAD"/>
</dbReference>
<dbReference type="GO" id="GO:0000723">
    <property type="term" value="P:telomere maintenance"/>
    <property type="evidence" value="ECO:0007669"/>
    <property type="project" value="InterPro"/>
</dbReference>
<keyword evidence="1" id="KW-0234">DNA repair</keyword>
<sequence length="970" mass="109132">MYTVEFQKRGLPHIHLLVWLAEEDKLRTTADIDAVISAELPNPEIDPLGYDAVVKYMLHGPCGGANANAPCMKDKCSKHFPKDFNSATTFDKSGCAIYRRRDSGIQVQKGSAILDNRHVVPYNRNLLVRLQAHVNVEVCHKGKLIKYLFKYVTKGPDRSLVIAENPATQATDPPTQDARRKDEIQQFIDCRTLSSYEAIWRLNEYPIHVREPAVVRLGVHLDGQQKVPYRKQSSIDRVLRDPNAGKTHLTEWFALNCRDPEARSLTYAQIPNKYTWLPDCKEWTPRKRGFGIGRVAYVPPGSGDVFFLRMLLTKVRGSLSYRHMRTVNGEICQDFEKACDRLGLLSDSSEWVKVLTEVSASSMPRVIRTTFVSMLMFCEIPNPLALYDSAWRSMGDDYAYSICTTLPTGNNSPTDERIQNWVLRQLQQLLGSHSSTLNDFGLPITTDDADSDDGANPLINNHLDFDMNSQSILSSTMLESLNTDQLHVYSAIINSIHNKSGQPFFLYGHSGTGKTFLYNAITARLRSMSKIGVLVASSGIAATLLPKATTAHSRFKIPLTLDTTSTCPIKKGTHLAELIGEASLIIWDEAPMTHRLAFEAVDRRFCDIMNVPLRGSLYKPFGGKNVLFGGDFRQTLPVITEACREQTVDGSLTRSLLWNSFKLLKLSRNMRITNSVADEARFMHGYTFPEWVLALGDAKLKTTSFKPDTPSDWVQIPQIFLVDHGTHPIGSITEDIYDLFLQNYRQPQYLATRAIITPKNTTVTEINSYMLQQVPGITKTYYSSDSLQQSTETFASFEDCYPTEFLNTLTFNGVPDHELILKNYTPIMLLRNLNPGLGLCNGTRIMITSLGDNVIRGTIMGGSNDTDDVIITRIVLNIENSRWPFILKRRQFPVRLCYGMTINKSQGQTLDKVGIYLPDPVFSHGQLYVGVSRVRSTNGLRILIDNPADIPGDYTRNIVFREAFTDILQA</sequence>
<evidence type="ECO:0000259" key="3">
    <source>
        <dbReference type="Pfam" id="PF21530"/>
    </source>
</evidence>
<dbReference type="GO" id="GO:0016787">
    <property type="term" value="F:hydrolase activity"/>
    <property type="evidence" value="ECO:0007669"/>
    <property type="project" value="UniProtKB-KW"/>
</dbReference>
<reference evidence="4" key="1">
    <citation type="submission" date="2022-08" db="EMBL/GenBank/DDBJ databases">
        <authorList>
            <person name="Gutierrez-Valencia J."/>
        </authorList>
    </citation>
    <scope>NUCLEOTIDE SEQUENCE</scope>
</reference>
<keyword evidence="1" id="KW-0067">ATP-binding</keyword>
<dbReference type="EC" id="5.6.2.3" evidence="1"/>
<dbReference type="GO" id="GO:0043139">
    <property type="term" value="F:5'-3' DNA helicase activity"/>
    <property type="evidence" value="ECO:0007669"/>
    <property type="project" value="UniProtKB-EC"/>
</dbReference>
<dbReference type="FunFam" id="3.40.50.300:FF:002884">
    <property type="entry name" value="ATP-dependent DNA helicase"/>
    <property type="match status" value="1"/>
</dbReference>
<evidence type="ECO:0000256" key="1">
    <source>
        <dbReference type="RuleBase" id="RU363044"/>
    </source>
</evidence>
<dbReference type="EMBL" id="CAMGYJ010000005">
    <property type="protein sequence ID" value="CAI0422979.1"/>
    <property type="molecule type" value="Genomic_DNA"/>
</dbReference>
<dbReference type="SUPFAM" id="SSF52540">
    <property type="entry name" value="P-loop containing nucleoside triphosphate hydrolases"/>
    <property type="match status" value="2"/>
</dbReference>
<dbReference type="InterPro" id="IPR049163">
    <property type="entry name" value="Pif1-like_2B_dom"/>
</dbReference>
<gene>
    <name evidence="4" type="ORF">LITE_LOCUS19348</name>
</gene>
<keyword evidence="1" id="KW-0378">Hydrolase</keyword>
<comment type="similarity">
    <text evidence="1">Belongs to the helicase family.</text>
</comment>
<dbReference type="AlphaFoldDB" id="A0AAV0KKL6"/>
<keyword evidence="1" id="KW-0347">Helicase</keyword>
<dbReference type="GO" id="GO:0005524">
    <property type="term" value="F:ATP binding"/>
    <property type="evidence" value="ECO:0007669"/>
    <property type="project" value="UniProtKB-KW"/>
</dbReference>
<comment type="cofactor">
    <cofactor evidence="1">
        <name>Mg(2+)</name>
        <dbReference type="ChEBI" id="CHEBI:18420"/>
    </cofactor>
</comment>
<feature type="domain" description="DNA helicase Pif1-like DEAD-box helicase" evidence="2">
    <location>
        <begin position="481"/>
        <end position="703"/>
    </location>
</feature>
<comment type="caution">
    <text evidence="4">The sequence shown here is derived from an EMBL/GenBank/DDBJ whole genome shotgun (WGS) entry which is preliminary data.</text>
</comment>
<dbReference type="PANTHER" id="PTHR10492">
    <property type="match status" value="1"/>
</dbReference>
<protein>
    <recommendedName>
        <fullName evidence="1">ATP-dependent DNA helicase</fullName>
        <ecNumber evidence="1">5.6.2.3</ecNumber>
    </recommendedName>
</protein>
<evidence type="ECO:0000313" key="5">
    <source>
        <dbReference type="Proteomes" id="UP001154282"/>
    </source>
</evidence>
<evidence type="ECO:0000259" key="2">
    <source>
        <dbReference type="Pfam" id="PF05970"/>
    </source>
</evidence>
<dbReference type="GO" id="GO:0006310">
    <property type="term" value="P:DNA recombination"/>
    <property type="evidence" value="ECO:0007669"/>
    <property type="project" value="UniProtKB-KW"/>
</dbReference>
<dbReference type="Gene3D" id="3.40.50.300">
    <property type="entry name" value="P-loop containing nucleotide triphosphate hydrolases"/>
    <property type="match status" value="2"/>
</dbReference>
<evidence type="ECO:0000313" key="4">
    <source>
        <dbReference type="EMBL" id="CAI0422979.1"/>
    </source>
</evidence>
<name>A0AAV0KKL6_9ROSI</name>
<keyword evidence="1" id="KW-0547">Nucleotide-binding</keyword>